<dbReference type="SUPFAM" id="SSF47413">
    <property type="entry name" value="lambda repressor-like DNA-binding domains"/>
    <property type="match status" value="1"/>
</dbReference>
<evidence type="ECO:0000313" key="1">
    <source>
        <dbReference type="EMBL" id="WDF83391.1"/>
    </source>
</evidence>
<dbReference type="EMBL" id="CP117884">
    <property type="protein sequence ID" value="WDF83391.1"/>
    <property type="molecule type" value="Genomic_DNA"/>
</dbReference>
<gene>
    <name evidence="1" type="ORF">PQ472_03890</name>
</gene>
<reference evidence="1 2" key="1">
    <citation type="submission" date="2023-02" db="EMBL/GenBank/DDBJ databases">
        <title>Genome sequence of Lacticaseibacillus sp. KACC 23028.</title>
        <authorList>
            <person name="Kim S."/>
            <person name="Heo J."/>
            <person name="Kwon S.-W."/>
        </authorList>
    </citation>
    <scope>NUCLEOTIDE SEQUENCE [LARGE SCALE GENOMIC DNA]</scope>
    <source>
        <strain evidence="1 2">KACC 23028</strain>
    </source>
</reference>
<accession>A0ABY7WWM4</accession>
<dbReference type="Proteomes" id="UP001220377">
    <property type="component" value="Chromosome"/>
</dbReference>
<proteinExistence type="predicted"/>
<evidence type="ECO:0000313" key="2">
    <source>
        <dbReference type="Proteomes" id="UP001220377"/>
    </source>
</evidence>
<sequence length="296" mass="33067">MTADNKISLRALIKNTRMNHNISLADAISSSKSSLSRFENGKTELAVDLMLDTFDRVGLSFFDLHVQTNHFTPFWEQTADQLQLAIAAGDEARANRAIAAYAAATATQPSPLDEIYMILFHSMQQLCDFPHVLKSDCKLATEDQHRVLDFLTGKTVWHLLDFMLLQYSQWFMTIEAAQTGFDLMAALVTDKELGNPNFLYRLAFFDAAVTIAQHLQMFGKDVTAPVRALTSTALQIHMSPQRALLMHLIIAQNQPKPTPEIATNISSLRTIGLAVLADRLQLWHTTSCDAQEATNE</sequence>
<dbReference type="RefSeq" id="WP_274261525.1">
    <property type="nucleotide sequence ID" value="NZ_CP117884.1"/>
</dbReference>
<protein>
    <recommendedName>
        <fullName evidence="3">HTH cro/C1-type domain-containing protein</fullName>
    </recommendedName>
</protein>
<evidence type="ECO:0008006" key="3">
    <source>
        <dbReference type="Google" id="ProtNLM"/>
    </source>
</evidence>
<dbReference type="InterPro" id="IPR010982">
    <property type="entry name" value="Lambda_DNA-bd_dom_sf"/>
</dbReference>
<name>A0ABY7WWM4_9LACO</name>
<keyword evidence="2" id="KW-1185">Reference proteome</keyword>
<organism evidence="1 2">
    <name type="scientific">Lacticaseibacillus pabuli</name>
    <dbReference type="NCBI Taxonomy" id="3025672"/>
    <lineage>
        <taxon>Bacteria</taxon>
        <taxon>Bacillati</taxon>
        <taxon>Bacillota</taxon>
        <taxon>Bacilli</taxon>
        <taxon>Lactobacillales</taxon>
        <taxon>Lactobacillaceae</taxon>
        <taxon>Lacticaseibacillus</taxon>
    </lineage>
</organism>